<comment type="subcellular location">
    <subcellularLocation>
        <location evidence="1">Host nucleus</location>
    </subcellularLocation>
</comment>
<evidence type="ECO:0000256" key="3">
    <source>
        <dbReference type="ARBA" id="ARBA00022705"/>
    </source>
</evidence>
<keyword evidence="5" id="KW-0067">ATP-binding</keyword>
<feature type="domain" description="SF3 helicase" evidence="6">
    <location>
        <begin position="409"/>
        <end position="578"/>
    </location>
</feature>
<evidence type="ECO:0000256" key="4">
    <source>
        <dbReference type="ARBA" id="ARBA00022741"/>
    </source>
</evidence>
<evidence type="ECO:0000256" key="5">
    <source>
        <dbReference type="ARBA" id="ARBA00022840"/>
    </source>
</evidence>
<dbReference type="InterPro" id="IPR027417">
    <property type="entry name" value="P-loop_NTPase"/>
</dbReference>
<dbReference type="PROSITE" id="PS51206">
    <property type="entry name" value="SF3_HELICASE_1"/>
    <property type="match status" value="1"/>
</dbReference>
<sequence length="584" mass="66743">MKNKSVLMLSRYLLQQESENGRRTASDEEVEEIIAQQLDADEKVFISRYPSLCQAFDSGLYEFVERRGFWIDGVPCRASGVPAGVGYLVARAIAGRVIGLVQEAKRNAIIHSGTVRFNEFEEIKESLDSTKRNSVCRIILISIHKDHAHVLHDCPLSHGSCKCFSGFVPKRRSAHKHFISQLSKARLAKIIFYFFNNEKWIYQFKIGEARFTSTISAAAQANRLGIGGGEGAESGGVLESCDDEIGLLLESEYAGDSEGDVSISGSNKGQRMGRAAKRKAEAKSLADIIFGKLKLIHCAPLKEFAKSSSWFDDELLRNMKATKDEVSVAFDRVVNFFNDITLRELEVFYQVQTVDCEEDERFHFGCYNKKRFRDYYYPKSESLVWLKKMLIWQYARESITDTGQVIDKNWKDPVYKFVKWFILFLDTKTGKKNCMYLISSPNAGKTLFMDCVTHYFAAFANLKKWNRSTGFPLEELDGARIAIWNEPNVCIADNREDLLKMLGGNAVSVSVKYKRSSTVQNTPIIVTANKYEFPSDDAFKERITYHQWTQCDILIDIGKRRLHPFALDLLFRECENYMEEKIRV</sequence>
<dbReference type="GO" id="GO:0019079">
    <property type="term" value="P:viral genome replication"/>
    <property type="evidence" value="ECO:0007669"/>
    <property type="project" value="InterPro"/>
</dbReference>
<dbReference type="GO" id="GO:0006260">
    <property type="term" value="P:DNA replication"/>
    <property type="evidence" value="ECO:0007669"/>
    <property type="project" value="UniProtKB-KW"/>
</dbReference>
<evidence type="ECO:0000256" key="2">
    <source>
        <dbReference type="ARBA" id="ARBA00022562"/>
    </source>
</evidence>
<dbReference type="GO" id="GO:0005524">
    <property type="term" value="F:ATP binding"/>
    <property type="evidence" value="ECO:0007669"/>
    <property type="project" value="UniProtKB-KW"/>
</dbReference>
<dbReference type="Pfam" id="PF01057">
    <property type="entry name" value="Parvo_NS1"/>
    <property type="match status" value="1"/>
</dbReference>
<evidence type="ECO:0000313" key="7">
    <source>
        <dbReference type="EMBL" id="QTE04070.1"/>
    </source>
</evidence>
<dbReference type="InterPro" id="IPR001257">
    <property type="entry name" value="Parvovirus_NS1_helicase"/>
</dbReference>
<evidence type="ECO:0000256" key="1">
    <source>
        <dbReference type="ARBA" id="ARBA00004147"/>
    </source>
</evidence>
<dbReference type="EMBL" id="MW046603">
    <property type="protein sequence ID" value="QTE04070.1"/>
    <property type="molecule type" value="Genomic_DNA"/>
</dbReference>
<reference evidence="7" key="1">
    <citation type="submission" date="2020-09" db="EMBL/GenBank/DDBJ databases">
        <title>Parvovirus dark matter in the feces of wild birds.</title>
        <authorList>
            <person name="Dai Z."/>
            <person name="Yang S."/>
            <person name="Zhang W."/>
        </authorList>
    </citation>
    <scope>NUCLEOTIDE SEQUENCE</scope>
    <source>
        <strain evidence="7">Plw155par039</strain>
    </source>
</reference>
<keyword evidence="2" id="KW-1048">Host nucleus</keyword>
<protein>
    <submittedName>
        <fullName evidence="7">Nonstructural protein 1</fullName>
    </submittedName>
</protein>
<keyword evidence="4" id="KW-0547">Nucleotide-binding</keyword>
<dbReference type="GO" id="GO:0042025">
    <property type="term" value="C:host cell nucleus"/>
    <property type="evidence" value="ECO:0007669"/>
    <property type="project" value="UniProtKB-SubCell"/>
</dbReference>
<accession>A0A8A4XEI6</accession>
<dbReference type="InterPro" id="IPR014015">
    <property type="entry name" value="Helicase_SF3_DNA-vir"/>
</dbReference>
<proteinExistence type="predicted"/>
<dbReference type="SUPFAM" id="SSF52540">
    <property type="entry name" value="P-loop containing nucleoside triphosphate hydrolases"/>
    <property type="match status" value="1"/>
</dbReference>
<dbReference type="Gene3D" id="3.40.50.300">
    <property type="entry name" value="P-loop containing nucleotide triphosphate hydrolases"/>
    <property type="match status" value="1"/>
</dbReference>
<keyword evidence="3" id="KW-0235">DNA replication</keyword>
<evidence type="ECO:0000259" key="6">
    <source>
        <dbReference type="PROSITE" id="PS51206"/>
    </source>
</evidence>
<organism evidence="7">
    <name type="scientific">Phylloscopus proregulus parvoviridae sp</name>
    <dbReference type="NCBI Taxonomy" id="2794532"/>
    <lineage>
        <taxon>Viruses</taxon>
        <taxon>Monodnaviria</taxon>
        <taxon>Shotokuvirae</taxon>
        <taxon>Cossaviricota</taxon>
        <taxon>Quintoviricetes</taxon>
        <taxon>Piccovirales</taxon>
        <taxon>Parvoviridae</taxon>
    </lineage>
</organism>
<name>A0A8A4XEI6_9VIRU</name>